<evidence type="ECO:0000256" key="12">
    <source>
        <dbReference type="ARBA" id="ARBA00023139"/>
    </source>
</evidence>
<dbReference type="Gene3D" id="3.30.1950.10">
    <property type="entry name" value="wza like domain"/>
    <property type="match status" value="1"/>
</dbReference>
<dbReference type="PANTHER" id="PTHR33619">
    <property type="entry name" value="POLYSACCHARIDE EXPORT PROTEIN GFCE-RELATED"/>
    <property type="match status" value="1"/>
</dbReference>
<accession>A0A6V8N5J6</accession>
<feature type="signal peptide" evidence="15">
    <location>
        <begin position="1"/>
        <end position="18"/>
    </location>
</feature>
<keyword evidence="8" id="KW-0625">Polysaccharide transport</keyword>
<evidence type="ECO:0000256" key="11">
    <source>
        <dbReference type="ARBA" id="ARBA00023136"/>
    </source>
</evidence>
<evidence type="ECO:0000256" key="15">
    <source>
        <dbReference type="SAM" id="SignalP"/>
    </source>
</evidence>
<comment type="subcellular location">
    <subcellularLocation>
        <location evidence="1">Cell outer membrane</location>
        <topology evidence="1">Multi-pass membrane protein</topology>
    </subcellularLocation>
</comment>
<keyword evidence="12" id="KW-0564">Palmitate</keyword>
<dbReference type="InterPro" id="IPR003715">
    <property type="entry name" value="Poly_export_N"/>
</dbReference>
<comment type="caution">
    <text evidence="18">The sequence shown here is derived from an EMBL/GenBank/DDBJ whole genome shotgun (WGS) entry which is preliminary data.</text>
</comment>
<dbReference type="InterPro" id="IPR049712">
    <property type="entry name" value="Poly_export"/>
</dbReference>
<protein>
    <submittedName>
        <fullName evidence="18">Sugar ABC transporter substrate-binding protein</fullName>
    </submittedName>
</protein>
<dbReference type="Proteomes" id="UP000587586">
    <property type="component" value="Unassembled WGS sequence"/>
</dbReference>
<keyword evidence="3" id="KW-0813">Transport</keyword>
<keyword evidence="11" id="KW-0472">Membrane</keyword>
<feature type="chain" id="PRO_5027661604" evidence="15">
    <location>
        <begin position="19"/>
        <end position="268"/>
    </location>
</feature>
<dbReference type="PANTHER" id="PTHR33619:SF3">
    <property type="entry name" value="POLYSACCHARIDE EXPORT PROTEIN GFCE-RELATED"/>
    <property type="match status" value="1"/>
</dbReference>
<evidence type="ECO:0000256" key="7">
    <source>
        <dbReference type="ARBA" id="ARBA00022729"/>
    </source>
</evidence>
<evidence type="ECO:0000313" key="18">
    <source>
        <dbReference type="EMBL" id="GFO66569.1"/>
    </source>
</evidence>
<name>A0A6V8N5J6_9BACT</name>
<dbReference type="Gene3D" id="3.10.560.10">
    <property type="entry name" value="Outer membrane lipoprotein wza domain like"/>
    <property type="match status" value="1"/>
</dbReference>
<proteinExistence type="inferred from homology"/>
<evidence type="ECO:0000313" key="19">
    <source>
        <dbReference type="Proteomes" id="UP000587586"/>
    </source>
</evidence>
<keyword evidence="9" id="KW-0406">Ion transport</keyword>
<dbReference type="GO" id="GO:0006811">
    <property type="term" value="P:monoatomic ion transport"/>
    <property type="evidence" value="ECO:0007669"/>
    <property type="project" value="UniProtKB-KW"/>
</dbReference>
<dbReference type="RefSeq" id="WP_183359110.1">
    <property type="nucleotide sequence ID" value="NZ_BLXZ01000001.1"/>
</dbReference>
<keyword evidence="13" id="KW-0998">Cell outer membrane</keyword>
<dbReference type="FunFam" id="3.10.560.10:FF:000002">
    <property type="entry name" value="Sugar ABC transporter substrate-binding protein"/>
    <property type="match status" value="1"/>
</dbReference>
<evidence type="ECO:0000256" key="14">
    <source>
        <dbReference type="ARBA" id="ARBA00023288"/>
    </source>
</evidence>
<evidence type="ECO:0000256" key="9">
    <source>
        <dbReference type="ARBA" id="ARBA00023065"/>
    </source>
</evidence>
<feature type="domain" description="Polysaccharide export protein N-terminal" evidence="16">
    <location>
        <begin position="23"/>
        <end position="95"/>
    </location>
</feature>
<evidence type="ECO:0000256" key="4">
    <source>
        <dbReference type="ARBA" id="ARBA00022452"/>
    </source>
</evidence>
<dbReference type="Pfam" id="PF22461">
    <property type="entry name" value="SLBB_2"/>
    <property type="match status" value="1"/>
</dbReference>
<evidence type="ECO:0000256" key="2">
    <source>
        <dbReference type="ARBA" id="ARBA00009450"/>
    </source>
</evidence>
<evidence type="ECO:0000256" key="1">
    <source>
        <dbReference type="ARBA" id="ARBA00004571"/>
    </source>
</evidence>
<dbReference type="GO" id="GO:0009279">
    <property type="term" value="C:cell outer membrane"/>
    <property type="evidence" value="ECO:0007669"/>
    <property type="project" value="UniProtKB-SubCell"/>
</dbReference>
<organism evidence="18 19">
    <name type="scientific">Geomonas limicola</name>
    <dbReference type="NCBI Taxonomy" id="2740186"/>
    <lineage>
        <taxon>Bacteria</taxon>
        <taxon>Pseudomonadati</taxon>
        <taxon>Thermodesulfobacteriota</taxon>
        <taxon>Desulfuromonadia</taxon>
        <taxon>Geobacterales</taxon>
        <taxon>Geobacteraceae</taxon>
        <taxon>Geomonas</taxon>
    </lineage>
</organism>
<keyword evidence="14" id="KW-0449">Lipoprotein</keyword>
<evidence type="ECO:0000256" key="5">
    <source>
        <dbReference type="ARBA" id="ARBA00022597"/>
    </source>
</evidence>
<keyword evidence="7 15" id="KW-0732">Signal</keyword>
<keyword evidence="19" id="KW-1185">Reference proteome</keyword>
<gene>
    <name evidence="18" type="ORF">GMLC_01480</name>
</gene>
<evidence type="ECO:0000256" key="13">
    <source>
        <dbReference type="ARBA" id="ARBA00023237"/>
    </source>
</evidence>
<dbReference type="GO" id="GO:0015288">
    <property type="term" value="F:porin activity"/>
    <property type="evidence" value="ECO:0007669"/>
    <property type="project" value="UniProtKB-KW"/>
</dbReference>
<evidence type="ECO:0000259" key="17">
    <source>
        <dbReference type="Pfam" id="PF22461"/>
    </source>
</evidence>
<dbReference type="GO" id="GO:0015159">
    <property type="term" value="F:polysaccharide transmembrane transporter activity"/>
    <property type="evidence" value="ECO:0007669"/>
    <property type="project" value="InterPro"/>
</dbReference>
<comment type="similarity">
    <text evidence="2">Belongs to the BexD/CtrA/VexA family.</text>
</comment>
<keyword evidence="10" id="KW-0626">Porin</keyword>
<dbReference type="NCBIfam" id="TIGR03027">
    <property type="entry name" value="pepcterm_export"/>
    <property type="match status" value="1"/>
</dbReference>
<evidence type="ECO:0000259" key="16">
    <source>
        <dbReference type="Pfam" id="PF02563"/>
    </source>
</evidence>
<keyword evidence="5" id="KW-0762">Sugar transport</keyword>
<dbReference type="AlphaFoldDB" id="A0A6V8N5J6"/>
<evidence type="ECO:0000256" key="10">
    <source>
        <dbReference type="ARBA" id="ARBA00023114"/>
    </source>
</evidence>
<dbReference type="InterPro" id="IPR017477">
    <property type="entry name" value="PEP-CTERM_polysacc_export"/>
</dbReference>
<keyword evidence="4" id="KW-1134">Transmembrane beta strand</keyword>
<feature type="domain" description="SLBB" evidence="17">
    <location>
        <begin position="182"/>
        <end position="263"/>
    </location>
</feature>
<sequence>MRLMMLVCCLLVWLGSVALCGAADYVIGEGDTLEVAVWGVKDLNVTVKVRPDGKITVPGLGDVASSGVTPSTLQEQLAVRLKDLVKNPIVTVTVKEITNSRVYIFGSGVKSGVLDLTRRTSLLQVLCAIGELKTADLRRAYLLRNGKKIKENFYTLFISGVVEEDLQLESNDALFLPLYLDKSVYVLGAVNAPKAIEYREGMRVMEAILESGGFSKFADQNDVVVRRKKGNDAVSLEVKAKRLFKDGDLSQNIELQPGDYIMVKESFF</sequence>
<dbReference type="Pfam" id="PF02563">
    <property type="entry name" value="Poly_export"/>
    <property type="match status" value="1"/>
</dbReference>
<dbReference type="EMBL" id="BLXZ01000001">
    <property type="protein sequence ID" value="GFO66569.1"/>
    <property type="molecule type" value="Genomic_DNA"/>
</dbReference>
<evidence type="ECO:0000256" key="6">
    <source>
        <dbReference type="ARBA" id="ARBA00022692"/>
    </source>
</evidence>
<evidence type="ECO:0000256" key="8">
    <source>
        <dbReference type="ARBA" id="ARBA00023047"/>
    </source>
</evidence>
<keyword evidence="6" id="KW-0812">Transmembrane</keyword>
<dbReference type="InterPro" id="IPR054765">
    <property type="entry name" value="SLBB_dom"/>
</dbReference>
<reference evidence="19" key="1">
    <citation type="submission" date="2020-06" db="EMBL/GenBank/DDBJ databases">
        <title>Draft genomic sequecing of Geomonas sp. Red745.</title>
        <authorList>
            <person name="Itoh H."/>
            <person name="Xu Z.X."/>
            <person name="Ushijima N."/>
            <person name="Masuda Y."/>
            <person name="Shiratori Y."/>
            <person name="Senoo K."/>
        </authorList>
    </citation>
    <scope>NUCLEOTIDE SEQUENCE [LARGE SCALE GENOMIC DNA]</scope>
    <source>
        <strain evidence="19">Red745</strain>
    </source>
</reference>
<dbReference type="GO" id="GO:0046930">
    <property type="term" value="C:pore complex"/>
    <property type="evidence" value="ECO:0007669"/>
    <property type="project" value="UniProtKB-KW"/>
</dbReference>
<evidence type="ECO:0000256" key="3">
    <source>
        <dbReference type="ARBA" id="ARBA00022448"/>
    </source>
</evidence>